<dbReference type="Pfam" id="PF21656">
    <property type="entry name" value="DUF6859"/>
    <property type="match status" value="1"/>
</dbReference>
<evidence type="ECO:0000313" key="6">
    <source>
        <dbReference type="Proteomes" id="UP001275084"/>
    </source>
</evidence>
<organism evidence="5 6">
    <name type="scientific">Lasiosphaeria hispida</name>
    <dbReference type="NCBI Taxonomy" id="260671"/>
    <lineage>
        <taxon>Eukaryota</taxon>
        <taxon>Fungi</taxon>
        <taxon>Dikarya</taxon>
        <taxon>Ascomycota</taxon>
        <taxon>Pezizomycotina</taxon>
        <taxon>Sordariomycetes</taxon>
        <taxon>Sordariomycetidae</taxon>
        <taxon>Sordariales</taxon>
        <taxon>Lasiosphaeriaceae</taxon>
        <taxon>Lasiosphaeria</taxon>
    </lineage>
</organism>
<evidence type="ECO:0000313" key="5">
    <source>
        <dbReference type="EMBL" id="KAK3342045.1"/>
    </source>
</evidence>
<dbReference type="InterPro" id="IPR024382">
    <property type="entry name" value="Vps3844_C"/>
</dbReference>
<evidence type="ECO:0000256" key="1">
    <source>
        <dbReference type="SAM" id="Phobius"/>
    </source>
</evidence>
<dbReference type="EMBL" id="JAUIQD010000008">
    <property type="protein sequence ID" value="KAK3342045.1"/>
    <property type="molecule type" value="Genomic_DNA"/>
</dbReference>
<feature type="signal peptide" evidence="2">
    <location>
        <begin position="1"/>
        <end position="20"/>
    </location>
</feature>
<keyword evidence="2" id="KW-0732">Signal</keyword>
<dbReference type="PANTHER" id="PTHR36853:SF1">
    <property type="entry name" value="DUF3844 DOMAIN-CONTAINING PROTEIN"/>
    <property type="match status" value="1"/>
</dbReference>
<dbReference type="GO" id="GO:0005783">
    <property type="term" value="C:endoplasmic reticulum"/>
    <property type="evidence" value="ECO:0007669"/>
    <property type="project" value="TreeGrafter"/>
</dbReference>
<dbReference type="AlphaFoldDB" id="A0AAJ0H7F0"/>
<feature type="chain" id="PRO_5042515235" description="DUF3844 domain-containing protein" evidence="2">
    <location>
        <begin position="21"/>
        <end position="403"/>
    </location>
</feature>
<feature type="domain" description="Vacuolar sorting protein Vps3844 N-terminal" evidence="4">
    <location>
        <begin position="47"/>
        <end position="157"/>
    </location>
</feature>
<sequence>MRFIAGVAAAALGLAIGATAQNPPQTADVYLLLSKTYWTEKPWQPAVAKEVARHIFLSRVSRSRYGSDLRDIPDTVDLENAVEYIAKFGKQADGLWMEGWPAKTPSQLVMILEGITPETSAQIAEAMDKVGLSQKPAFTIADPPSAKANERLVDNFQSLGVALQAPCALNNAINPWSSNCWTGPTSIVKYDQGKNTLVVPDFLYNLERIAKFVRDGDLDVVLVLMPESSRNSKLDHWSSTAVSSSQTDLRRRASDSETVIADDFVGVPTKAPAPKAAATSKKRAQAIPQCFASLNTCMTTTSNCSGHGECANKYSESDPKKCFSCRCEKTIVSHGNETGSRGRKTLQWGGNTCQKEDISVPFWMLTSLTITLIGAITFCIGLLFSVGEEKLPGVIGAGVSRNK</sequence>
<dbReference type="PANTHER" id="PTHR36853">
    <property type="entry name" value="EXPRESSED PROTEIN"/>
    <property type="match status" value="1"/>
</dbReference>
<proteinExistence type="predicted"/>
<name>A0AAJ0H7F0_9PEZI</name>
<evidence type="ECO:0000259" key="3">
    <source>
        <dbReference type="Pfam" id="PF12955"/>
    </source>
</evidence>
<gene>
    <name evidence="5" type="ORF">B0T25DRAFT_559851</name>
</gene>
<dbReference type="InterPro" id="IPR053065">
    <property type="entry name" value="Archenteron_Induction-Rel"/>
</dbReference>
<reference evidence="5" key="1">
    <citation type="journal article" date="2023" name="Mol. Phylogenet. Evol.">
        <title>Genome-scale phylogeny and comparative genomics of the fungal order Sordariales.</title>
        <authorList>
            <person name="Hensen N."/>
            <person name="Bonometti L."/>
            <person name="Westerberg I."/>
            <person name="Brannstrom I.O."/>
            <person name="Guillou S."/>
            <person name="Cros-Aarteil S."/>
            <person name="Calhoun S."/>
            <person name="Haridas S."/>
            <person name="Kuo A."/>
            <person name="Mondo S."/>
            <person name="Pangilinan J."/>
            <person name="Riley R."/>
            <person name="LaButti K."/>
            <person name="Andreopoulos B."/>
            <person name="Lipzen A."/>
            <person name="Chen C."/>
            <person name="Yan M."/>
            <person name="Daum C."/>
            <person name="Ng V."/>
            <person name="Clum A."/>
            <person name="Steindorff A."/>
            <person name="Ohm R.A."/>
            <person name="Martin F."/>
            <person name="Silar P."/>
            <person name="Natvig D.O."/>
            <person name="Lalanne C."/>
            <person name="Gautier V."/>
            <person name="Ament-Velasquez S.L."/>
            <person name="Kruys A."/>
            <person name="Hutchinson M.I."/>
            <person name="Powell A.J."/>
            <person name="Barry K."/>
            <person name="Miller A.N."/>
            <person name="Grigoriev I.V."/>
            <person name="Debuchy R."/>
            <person name="Gladieux P."/>
            <person name="Hiltunen Thoren M."/>
            <person name="Johannesson H."/>
        </authorList>
    </citation>
    <scope>NUCLEOTIDE SEQUENCE</scope>
    <source>
        <strain evidence="5">CBS 955.72</strain>
    </source>
</reference>
<dbReference type="Proteomes" id="UP001275084">
    <property type="component" value="Unassembled WGS sequence"/>
</dbReference>
<accession>A0AAJ0H7F0</accession>
<evidence type="ECO:0000256" key="2">
    <source>
        <dbReference type="SAM" id="SignalP"/>
    </source>
</evidence>
<dbReference type="InterPro" id="IPR049205">
    <property type="entry name" value="Vps3844_N"/>
</dbReference>
<protein>
    <recommendedName>
        <fullName evidence="7">DUF3844 domain-containing protein</fullName>
    </recommendedName>
</protein>
<feature type="domain" description="Vacuolar sorting protein Vps3844 C-terminal" evidence="3">
    <location>
        <begin position="290"/>
        <end position="397"/>
    </location>
</feature>
<keyword evidence="1" id="KW-0812">Transmembrane</keyword>
<keyword evidence="6" id="KW-1185">Reference proteome</keyword>
<evidence type="ECO:0008006" key="7">
    <source>
        <dbReference type="Google" id="ProtNLM"/>
    </source>
</evidence>
<keyword evidence="1" id="KW-0472">Membrane</keyword>
<dbReference type="Pfam" id="PF12955">
    <property type="entry name" value="Vps3844_C"/>
    <property type="match status" value="1"/>
</dbReference>
<reference evidence="5" key="2">
    <citation type="submission" date="2023-06" db="EMBL/GenBank/DDBJ databases">
        <authorList>
            <consortium name="Lawrence Berkeley National Laboratory"/>
            <person name="Haridas S."/>
            <person name="Hensen N."/>
            <person name="Bonometti L."/>
            <person name="Westerberg I."/>
            <person name="Brannstrom I.O."/>
            <person name="Guillou S."/>
            <person name="Cros-Aarteil S."/>
            <person name="Calhoun S."/>
            <person name="Kuo A."/>
            <person name="Mondo S."/>
            <person name="Pangilinan J."/>
            <person name="Riley R."/>
            <person name="Labutti K."/>
            <person name="Andreopoulos B."/>
            <person name="Lipzen A."/>
            <person name="Chen C."/>
            <person name="Yanf M."/>
            <person name="Daum C."/>
            <person name="Ng V."/>
            <person name="Clum A."/>
            <person name="Steindorff A."/>
            <person name="Ohm R."/>
            <person name="Martin F."/>
            <person name="Silar P."/>
            <person name="Natvig D."/>
            <person name="Lalanne C."/>
            <person name="Gautier V."/>
            <person name="Ament-Velasquez S.L."/>
            <person name="Kruys A."/>
            <person name="Hutchinson M.I."/>
            <person name="Powell A.J."/>
            <person name="Barry K."/>
            <person name="Miller A.N."/>
            <person name="Grigoriev I.V."/>
            <person name="Debuchy R."/>
            <person name="Gladieux P."/>
            <person name="Thoren M.H."/>
            <person name="Johannesson H."/>
        </authorList>
    </citation>
    <scope>NUCLEOTIDE SEQUENCE</scope>
    <source>
        <strain evidence="5">CBS 955.72</strain>
    </source>
</reference>
<evidence type="ECO:0000259" key="4">
    <source>
        <dbReference type="Pfam" id="PF21656"/>
    </source>
</evidence>
<feature type="transmembrane region" description="Helical" evidence="1">
    <location>
        <begin position="362"/>
        <end position="384"/>
    </location>
</feature>
<keyword evidence="1" id="KW-1133">Transmembrane helix</keyword>
<comment type="caution">
    <text evidence="5">The sequence shown here is derived from an EMBL/GenBank/DDBJ whole genome shotgun (WGS) entry which is preliminary data.</text>
</comment>